<reference evidence="2 3" key="1">
    <citation type="submission" date="2017-06" db="EMBL/GenBank/DDBJ databases">
        <authorList>
            <person name="Kim H.J."/>
            <person name="Triplett B.A."/>
        </authorList>
    </citation>
    <scope>NUCLEOTIDE SEQUENCE [LARGE SCALE GENOMIC DNA]</scope>
    <source>
        <strain evidence="2">FRACA_ARgP5</strain>
    </source>
</reference>
<dbReference type="EMBL" id="FZMO01000104">
    <property type="protein sequence ID" value="SNQ47508.1"/>
    <property type="molecule type" value="Genomic_DNA"/>
</dbReference>
<feature type="region of interest" description="Disordered" evidence="1">
    <location>
        <begin position="1"/>
        <end position="33"/>
    </location>
</feature>
<organism evidence="2 3">
    <name type="scientific">Frankia canadensis</name>
    <dbReference type="NCBI Taxonomy" id="1836972"/>
    <lineage>
        <taxon>Bacteria</taxon>
        <taxon>Bacillati</taxon>
        <taxon>Actinomycetota</taxon>
        <taxon>Actinomycetes</taxon>
        <taxon>Frankiales</taxon>
        <taxon>Frankiaceae</taxon>
        <taxon>Frankia</taxon>
    </lineage>
</organism>
<dbReference type="Proteomes" id="UP000234331">
    <property type="component" value="Unassembled WGS sequence"/>
</dbReference>
<dbReference type="AlphaFoldDB" id="A0A2I2KPB4"/>
<evidence type="ECO:0000313" key="2">
    <source>
        <dbReference type="EMBL" id="SNQ47508.1"/>
    </source>
</evidence>
<name>A0A2I2KPB4_9ACTN</name>
<proteinExistence type="predicted"/>
<gene>
    <name evidence="2" type="ORF">FRACA_1920004</name>
</gene>
<accession>A0A2I2KPB4</accession>
<evidence type="ECO:0000313" key="3">
    <source>
        <dbReference type="Proteomes" id="UP000234331"/>
    </source>
</evidence>
<evidence type="ECO:0000256" key="1">
    <source>
        <dbReference type="SAM" id="MobiDB-lite"/>
    </source>
</evidence>
<keyword evidence="3" id="KW-1185">Reference proteome</keyword>
<sequence>MTQQPRTGTVEADPLPQGSPGGPGTVEADPLPPVVPIVPGGWWWSQVFS</sequence>
<protein>
    <submittedName>
        <fullName evidence="2">Uncharacterized protein</fullName>
    </submittedName>
</protein>